<dbReference type="Proteomes" id="UP000789405">
    <property type="component" value="Unassembled WGS sequence"/>
</dbReference>
<evidence type="ECO:0000313" key="1">
    <source>
        <dbReference type="EMBL" id="CAG8475889.1"/>
    </source>
</evidence>
<gene>
    <name evidence="1" type="ORF">DERYTH_LOCUS1685</name>
</gene>
<dbReference type="SUPFAM" id="SSF53098">
    <property type="entry name" value="Ribonuclease H-like"/>
    <property type="match status" value="1"/>
</dbReference>
<accession>A0A9N8W8K4</accession>
<sequence>DHFLRILYTKPSPTKTAKEATTCLLNFCMMYSFPIVLYSDNTSEFVGRVIKETLNLWLTIKFVNSRPRNTYC</sequence>
<organism evidence="1 2">
    <name type="scientific">Dentiscutata erythropus</name>
    <dbReference type="NCBI Taxonomy" id="1348616"/>
    <lineage>
        <taxon>Eukaryota</taxon>
        <taxon>Fungi</taxon>
        <taxon>Fungi incertae sedis</taxon>
        <taxon>Mucoromycota</taxon>
        <taxon>Glomeromycotina</taxon>
        <taxon>Glomeromycetes</taxon>
        <taxon>Diversisporales</taxon>
        <taxon>Gigasporaceae</taxon>
        <taxon>Dentiscutata</taxon>
    </lineage>
</organism>
<protein>
    <submittedName>
        <fullName evidence="1">28702_t:CDS:1</fullName>
    </submittedName>
</protein>
<dbReference type="InterPro" id="IPR012337">
    <property type="entry name" value="RNaseH-like_sf"/>
</dbReference>
<proteinExistence type="predicted"/>
<dbReference type="OrthoDB" id="2499658at2759"/>
<comment type="caution">
    <text evidence="1">The sequence shown here is derived from an EMBL/GenBank/DDBJ whole genome shotgun (WGS) entry which is preliminary data.</text>
</comment>
<dbReference type="GO" id="GO:0003676">
    <property type="term" value="F:nucleic acid binding"/>
    <property type="evidence" value="ECO:0007669"/>
    <property type="project" value="InterPro"/>
</dbReference>
<dbReference type="InterPro" id="IPR036397">
    <property type="entry name" value="RNaseH_sf"/>
</dbReference>
<feature type="non-terminal residue" evidence="1">
    <location>
        <position position="1"/>
    </location>
</feature>
<dbReference type="EMBL" id="CAJVPY010000485">
    <property type="protein sequence ID" value="CAG8475889.1"/>
    <property type="molecule type" value="Genomic_DNA"/>
</dbReference>
<name>A0A9N8W8K4_9GLOM</name>
<dbReference type="Gene3D" id="3.30.420.10">
    <property type="entry name" value="Ribonuclease H-like superfamily/Ribonuclease H"/>
    <property type="match status" value="1"/>
</dbReference>
<reference evidence="1" key="1">
    <citation type="submission" date="2021-06" db="EMBL/GenBank/DDBJ databases">
        <authorList>
            <person name="Kallberg Y."/>
            <person name="Tangrot J."/>
            <person name="Rosling A."/>
        </authorList>
    </citation>
    <scope>NUCLEOTIDE SEQUENCE</scope>
    <source>
        <strain evidence="1">MA453B</strain>
    </source>
</reference>
<evidence type="ECO:0000313" key="2">
    <source>
        <dbReference type="Proteomes" id="UP000789405"/>
    </source>
</evidence>
<keyword evidence="2" id="KW-1185">Reference proteome</keyword>
<dbReference type="AlphaFoldDB" id="A0A9N8W8K4"/>